<name>A0ACC1D1A0_9NEOP</name>
<organism evidence="1 2">
    <name type="scientific">Dendrolimus kikuchii</name>
    <dbReference type="NCBI Taxonomy" id="765133"/>
    <lineage>
        <taxon>Eukaryota</taxon>
        <taxon>Metazoa</taxon>
        <taxon>Ecdysozoa</taxon>
        <taxon>Arthropoda</taxon>
        <taxon>Hexapoda</taxon>
        <taxon>Insecta</taxon>
        <taxon>Pterygota</taxon>
        <taxon>Neoptera</taxon>
        <taxon>Endopterygota</taxon>
        <taxon>Lepidoptera</taxon>
        <taxon>Glossata</taxon>
        <taxon>Ditrysia</taxon>
        <taxon>Bombycoidea</taxon>
        <taxon>Lasiocampidae</taxon>
        <taxon>Dendrolimus</taxon>
    </lineage>
</organism>
<keyword evidence="2" id="KW-1185">Reference proteome</keyword>
<sequence length="408" mass="47810">MITVITSMLITTTLVLIFRLLNAKWKPPIFGVYQQRNKFYYFKFILMYIILKLRQLKTWLKRTYPVLIGKSDDGTIHVHKDDDVYEQKFYLGDHLMSVDAVYFNGMSQNGDAVICGLARRPKKTCDTFVYLKVAGYDLLLSPMLPDTYIQQTMLEEGEYKVQGLEIVKFIPMRTWKIMYKGDMKPKSNSDKKITVEMNLTWSAHWSPFNFDWQISPSCMAADLAREQWSRDYFKLLTKYHQSHYEQMGYLKGTVLIDGKEHTLNMPCIRDHSFGHVRDWKTFHRYVLHFMFLENGDCLAVGSVSQPVLLSHLTIGYVCRASDQKVVPITYSDFKLYHHGENQILPRDYGFVFVADGNTYSVKVQVNDEDTFFMGKEKEVKLYERWSTVEVNGIKGWGCLEWLYNNVTK</sequence>
<comment type="caution">
    <text evidence="1">The sequence shown here is derived from an EMBL/GenBank/DDBJ whole genome shotgun (WGS) entry which is preliminary data.</text>
</comment>
<gene>
    <name evidence="1" type="ORF">K1T71_007166</name>
</gene>
<accession>A0ACC1D1A0</accession>
<evidence type="ECO:0000313" key="1">
    <source>
        <dbReference type="EMBL" id="KAJ0177157.1"/>
    </source>
</evidence>
<evidence type="ECO:0000313" key="2">
    <source>
        <dbReference type="Proteomes" id="UP000824533"/>
    </source>
</evidence>
<proteinExistence type="predicted"/>
<dbReference type="EMBL" id="CM034398">
    <property type="protein sequence ID" value="KAJ0177157.1"/>
    <property type="molecule type" value="Genomic_DNA"/>
</dbReference>
<protein>
    <submittedName>
        <fullName evidence="1">Uncharacterized protein</fullName>
    </submittedName>
</protein>
<reference evidence="1 2" key="1">
    <citation type="journal article" date="2021" name="Front. Genet.">
        <title>Chromosome-Level Genome Assembly Reveals Significant Gene Expansion in the Toll and IMD Signaling Pathways of Dendrolimus kikuchii.</title>
        <authorList>
            <person name="Zhou J."/>
            <person name="Wu P."/>
            <person name="Xiong Z."/>
            <person name="Liu N."/>
            <person name="Zhao N."/>
            <person name="Ji M."/>
            <person name="Qiu Y."/>
            <person name="Yang B."/>
        </authorList>
    </citation>
    <scope>NUCLEOTIDE SEQUENCE [LARGE SCALE GENOMIC DNA]</scope>
    <source>
        <strain evidence="1">Ann1</strain>
    </source>
</reference>
<dbReference type="Proteomes" id="UP000824533">
    <property type="component" value="Linkage Group LG12"/>
</dbReference>